<evidence type="ECO:0000313" key="2">
    <source>
        <dbReference type="Proteomes" id="UP000008632"/>
    </source>
</evidence>
<reference evidence="1 2" key="1">
    <citation type="submission" date="2011-01" db="EMBL/GenBank/DDBJ databases">
        <title>Complete sequence of Pseudoxanthomonas suwonensis 11-1.</title>
        <authorList>
            <consortium name="US DOE Joint Genome Institute"/>
            <person name="Lucas S."/>
            <person name="Copeland A."/>
            <person name="Lapidus A."/>
            <person name="Cheng J.-F."/>
            <person name="Goodwin L."/>
            <person name="Pitluck S."/>
            <person name="Teshima H."/>
            <person name="Detter J.C."/>
            <person name="Han C."/>
            <person name="Tapia R."/>
            <person name="Land M."/>
            <person name="Hauser L."/>
            <person name="Kyrpides N."/>
            <person name="Ivanova N."/>
            <person name="Ovchinnikova G."/>
            <person name="Siebers A.K."/>
            <person name="Allgaier M."/>
            <person name="Thelen M.P."/>
            <person name="Hugenholtz P."/>
            <person name="Gladden J."/>
            <person name="Woyke T."/>
        </authorList>
    </citation>
    <scope>NUCLEOTIDE SEQUENCE [LARGE SCALE GENOMIC DNA]</scope>
    <source>
        <strain evidence="2">11-1</strain>
    </source>
</reference>
<dbReference type="STRING" id="743721.Psesu_1273"/>
<dbReference type="OrthoDB" id="6024680at2"/>
<proteinExistence type="predicted"/>
<keyword evidence="2" id="KW-1185">Reference proteome</keyword>
<gene>
    <name evidence="1" type="ordered locus">Psesu_1273</name>
</gene>
<dbReference type="InterPro" id="IPR021710">
    <property type="entry name" value="DUF3293"/>
</dbReference>
<name>E6WSW5_PSEUU</name>
<sequence length="165" mass="17537">MAHKHIPATVDATRRLLAAYLAARYEVRGPDGTFLLRPGQMAPAGLAEVLPGECWTVITAWNPGSQVCTRAESRHADAALQSELDGLGLRRLPTLASDADGNWPEPGWLVANLPATGADALARRFGQAAVLHWRAGEPVGLRMYLTPPDGVADLGGPVEWIAAKS</sequence>
<dbReference type="Pfam" id="PF11697">
    <property type="entry name" value="DUF3293"/>
    <property type="match status" value="1"/>
</dbReference>
<evidence type="ECO:0000313" key="1">
    <source>
        <dbReference type="EMBL" id="ADV27121.1"/>
    </source>
</evidence>
<protein>
    <recommendedName>
        <fullName evidence="3">DUF3293 domain-containing protein</fullName>
    </recommendedName>
</protein>
<accession>E6WSW5</accession>
<dbReference type="KEGG" id="psu:Psesu_1273"/>
<evidence type="ECO:0008006" key="3">
    <source>
        <dbReference type="Google" id="ProtNLM"/>
    </source>
</evidence>
<dbReference type="RefSeq" id="WP_013534950.1">
    <property type="nucleotide sequence ID" value="NC_014924.1"/>
</dbReference>
<dbReference type="EMBL" id="CP002446">
    <property type="protein sequence ID" value="ADV27121.1"/>
    <property type="molecule type" value="Genomic_DNA"/>
</dbReference>
<dbReference type="Proteomes" id="UP000008632">
    <property type="component" value="Chromosome"/>
</dbReference>
<dbReference type="HOGENOM" id="CLU_139217_1_0_6"/>
<organism evidence="1 2">
    <name type="scientific">Pseudoxanthomonas suwonensis (strain 11-1)</name>
    <dbReference type="NCBI Taxonomy" id="743721"/>
    <lineage>
        <taxon>Bacteria</taxon>
        <taxon>Pseudomonadati</taxon>
        <taxon>Pseudomonadota</taxon>
        <taxon>Gammaproteobacteria</taxon>
        <taxon>Lysobacterales</taxon>
        <taxon>Lysobacteraceae</taxon>
        <taxon>Pseudoxanthomonas</taxon>
    </lineage>
</organism>
<dbReference type="eggNOG" id="ENOG5033AYA">
    <property type="taxonomic scope" value="Bacteria"/>
</dbReference>
<dbReference type="AlphaFoldDB" id="E6WSW5"/>